<evidence type="ECO:0000313" key="2">
    <source>
        <dbReference type="Proteomes" id="UP000290288"/>
    </source>
</evidence>
<accession>A0A4Q2CZP3</accession>
<reference evidence="1 2" key="1">
    <citation type="submission" date="2019-01" db="EMBL/GenBank/DDBJ databases">
        <title>Draft genome sequence of Psathyrella aberdarensis IHI B618.</title>
        <authorList>
            <person name="Buettner E."/>
            <person name="Kellner H."/>
        </authorList>
    </citation>
    <scope>NUCLEOTIDE SEQUENCE [LARGE SCALE GENOMIC DNA]</scope>
    <source>
        <strain evidence="1 2">IHI B618</strain>
    </source>
</reference>
<dbReference type="OrthoDB" id="2224430at2759"/>
<dbReference type="AlphaFoldDB" id="A0A4Q2CZP3"/>
<gene>
    <name evidence="1" type="ORF">EST38_g14431</name>
</gene>
<sequence length="95" mass="10422">MFRSLDALRFSLFNNSESTEYEWKWVPTGEIGGWITPRDGQDVKKGESNTTILLTSVTSAFVDPATYAFVAFPEITTALEFTGSAPSTSCLLTDS</sequence>
<name>A0A4Q2CZP3_9AGAR</name>
<dbReference type="Proteomes" id="UP000290288">
    <property type="component" value="Unassembled WGS sequence"/>
</dbReference>
<comment type="caution">
    <text evidence="1">The sequence shown here is derived from an EMBL/GenBank/DDBJ whole genome shotgun (WGS) entry which is preliminary data.</text>
</comment>
<evidence type="ECO:0000313" key="1">
    <source>
        <dbReference type="EMBL" id="RXW11424.1"/>
    </source>
</evidence>
<proteinExistence type="predicted"/>
<keyword evidence="2" id="KW-1185">Reference proteome</keyword>
<dbReference type="EMBL" id="SDEE01001925">
    <property type="protein sequence ID" value="RXW11424.1"/>
    <property type="molecule type" value="Genomic_DNA"/>
</dbReference>
<protein>
    <submittedName>
        <fullName evidence="1">Uncharacterized protein</fullName>
    </submittedName>
</protein>
<organism evidence="1 2">
    <name type="scientific">Candolleomyces aberdarensis</name>
    <dbReference type="NCBI Taxonomy" id="2316362"/>
    <lineage>
        <taxon>Eukaryota</taxon>
        <taxon>Fungi</taxon>
        <taxon>Dikarya</taxon>
        <taxon>Basidiomycota</taxon>
        <taxon>Agaricomycotina</taxon>
        <taxon>Agaricomycetes</taxon>
        <taxon>Agaricomycetidae</taxon>
        <taxon>Agaricales</taxon>
        <taxon>Agaricineae</taxon>
        <taxon>Psathyrellaceae</taxon>
        <taxon>Candolleomyces</taxon>
    </lineage>
</organism>